<feature type="region of interest" description="Disordered" evidence="3">
    <location>
        <begin position="302"/>
        <end position="334"/>
    </location>
</feature>
<feature type="compositionally biased region" description="Basic and acidic residues" evidence="3">
    <location>
        <begin position="314"/>
        <end position="329"/>
    </location>
</feature>
<dbReference type="PANTHER" id="PTHR11787">
    <property type="entry name" value="RAB GDP-DISSOCIATION INHIBITOR"/>
    <property type="match status" value="1"/>
</dbReference>
<reference evidence="4 5" key="1">
    <citation type="submission" date="2016-07" db="EMBL/GenBank/DDBJ databases">
        <title>Pervasive Adenine N6-methylation of Active Genes in Fungi.</title>
        <authorList>
            <consortium name="DOE Joint Genome Institute"/>
            <person name="Mondo S.J."/>
            <person name="Dannebaum R.O."/>
            <person name="Kuo R.C."/>
            <person name="Labutti K."/>
            <person name="Haridas S."/>
            <person name="Kuo A."/>
            <person name="Salamov A."/>
            <person name="Ahrendt S.R."/>
            <person name="Lipzen A."/>
            <person name="Sullivan W."/>
            <person name="Andreopoulos W.B."/>
            <person name="Clum A."/>
            <person name="Lindquist E."/>
            <person name="Daum C."/>
            <person name="Ramamoorthy G.K."/>
            <person name="Gryganskyi A."/>
            <person name="Culley D."/>
            <person name="Magnuson J.K."/>
            <person name="James T.Y."/>
            <person name="O'Malley M.A."/>
            <person name="Stajich J.E."/>
            <person name="Spatafora J.W."/>
            <person name="Visel A."/>
            <person name="Grigoriev I.V."/>
        </authorList>
    </citation>
    <scope>NUCLEOTIDE SEQUENCE [LARGE SCALE GENOMIC DNA]</scope>
    <source>
        <strain evidence="4 5">68-887.2</strain>
    </source>
</reference>
<comment type="similarity">
    <text evidence="1 2">Belongs to the Rab GDI family.</text>
</comment>
<dbReference type="InterPro" id="IPR017230">
    <property type="entry name" value="Mrs6"/>
</dbReference>
<feature type="region of interest" description="Disordered" evidence="3">
    <location>
        <begin position="349"/>
        <end position="377"/>
    </location>
</feature>
<dbReference type="PIRSF" id="PIRSF037514">
    <property type="entry name" value="Rab_ger_ger_transf_A_fun"/>
    <property type="match status" value="1"/>
</dbReference>
<feature type="compositionally biased region" description="Acidic residues" evidence="3">
    <location>
        <begin position="358"/>
        <end position="371"/>
    </location>
</feature>
<dbReference type="GO" id="GO:0007264">
    <property type="term" value="P:small GTPase-mediated signal transduction"/>
    <property type="evidence" value="ECO:0007669"/>
    <property type="project" value="UniProtKB-UniRule"/>
</dbReference>
<sequence>MELEQDEYDVVVIGTGLAESIAAASLAKTGRSVLHLDPNEYYGSSQASLTLDELSSLASSSSASHLSRFSHFSTSPLSADLEASRRQYALSLFPSVLPSRGPLITTLIASDVSKYVSFRLLDSVSVWDNETGTVRRVPGSKEEVFKDTSVGLVDKRRLMKFLMWAGGEFENDQILQGKESQPLSEFLQQSFSLPPALAISITYAIAHCSTVTDATLPALQRTRRYLRSVGRYGSGAFLIGQYGGAGEVAQGFCRACAVHGGTYVLGSAGQPSSIELDGQKGVTVQIPGHPRPILAKHLITSPDHLPQSLNPPPDKSDTSRSRDSSEASKRTTTTAHCIAVLPSLPSCLTRPIPNDIQNEGEQEEGDGDSGNDDTAVVLFPPTADADEAQVVRGLMMGEGTGSCPSGQYILYLFTSKSADTDTDPSSILKPYLERLHSNPLFTCFYLQKHYYSSSSSSSSGSLSSSSNALSSKSPAIIVLDPYSGTELLTEGLDWEAEQGEAAFWAVVGDKEQVEEGKGFFDAPKVEGDESEPLDDDL</sequence>
<dbReference type="GO" id="GO:0016192">
    <property type="term" value="P:vesicle-mediated transport"/>
    <property type="evidence" value="ECO:0007669"/>
    <property type="project" value="TreeGrafter"/>
</dbReference>
<dbReference type="InterPro" id="IPR036188">
    <property type="entry name" value="FAD/NAD-bd_sf"/>
</dbReference>
<evidence type="ECO:0000256" key="2">
    <source>
        <dbReference type="PIRNR" id="PIRNR037514"/>
    </source>
</evidence>
<dbReference type="GO" id="GO:0005092">
    <property type="term" value="F:GDP-dissociation inhibitor activity"/>
    <property type="evidence" value="ECO:0007669"/>
    <property type="project" value="UniProtKB-UniRule"/>
</dbReference>
<feature type="compositionally biased region" description="Acidic residues" evidence="3">
    <location>
        <begin position="528"/>
        <end position="537"/>
    </location>
</feature>
<dbReference type="InterPro" id="IPR018203">
    <property type="entry name" value="GDP_dissociation_inhibitor"/>
</dbReference>
<comment type="caution">
    <text evidence="4">The sequence shown here is derived from an EMBL/GenBank/DDBJ whole genome shotgun (WGS) entry which is preliminary data.</text>
</comment>
<dbReference type="FunFam" id="1.10.405.10:FF:000003">
    <property type="entry name" value="Rab proteins geranylgeranyltransferase component A"/>
    <property type="match status" value="1"/>
</dbReference>
<dbReference type="Pfam" id="PF00996">
    <property type="entry name" value="GDI"/>
    <property type="match status" value="1"/>
</dbReference>
<name>A0A1Y2AP69_9TREE</name>
<dbReference type="GO" id="GO:0005829">
    <property type="term" value="C:cytosol"/>
    <property type="evidence" value="ECO:0007669"/>
    <property type="project" value="TreeGrafter"/>
</dbReference>
<keyword evidence="5" id="KW-1185">Reference proteome</keyword>
<evidence type="ECO:0000313" key="4">
    <source>
        <dbReference type="EMBL" id="ORY24379.1"/>
    </source>
</evidence>
<dbReference type="PANTHER" id="PTHR11787:SF4">
    <property type="entry name" value="CHM, RAB ESCORT PROTEIN 1"/>
    <property type="match status" value="1"/>
</dbReference>
<dbReference type="PRINTS" id="PR00891">
    <property type="entry name" value="RABGDIREP"/>
</dbReference>
<evidence type="ECO:0000313" key="5">
    <source>
        <dbReference type="Proteomes" id="UP000193986"/>
    </source>
</evidence>
<dbReference type="GO" id="GO:0005968">
    <property type="term" value="C:Rab-protein geranylgeranyltransferase complex"/>
    <property type="evidence" value="ECO:0007669"/>
    <property type="project" value="TreeGrafter"/>
</dbReference>
<feature type="compositionally biased region" description="Basic and acidic residues" evidence="3">
    <location>
        <begin position="515"/>
        <end position="527"/>
    </location>
</feature>
<dbReference type="Gene3D" id="3.50.50.60">
    <property type="entry name" value="FAD/NAD(P)-binding domain"/>
    <property type="match status" value="1"/>
</dbReference>
<dbReference type="InParanoid" id="A0A1Y2AP69"/>
<dbReference type="SUPFAM" id="SSF51905">
    <property type="entry name" value="FAD/NAD(P)-binding domain"/>
    <property type="match status" value="1"/>
</dbReference>
<proteinExistence type="inferred from homology"/>
<gene>
    <name evidence="4" type="ORF">BCR39DRAFT_500154</name>
</gene>
<dbReference type="SUPFAM" id="SSF54373">
    <property type="entry name" value="FAD-linked reductases, C-terminal domain"/>
    <property type="match status" value="1"/>
</dbReference>
<dbReference type="EMBL" id="MCFC01000068">
    <property type="protein sequence ID" value="ORY24379.1"/>
    <property type="molecule type" value="Genomic_DNA"/>
</dbReference>
<evidence type="ECO:0000256" key="1">
    <source>
        <dbReference type="ARBA" id="ARBA00005593"/>
    </source>
</evidence>
<feature type="region of interest" description="Disordered" evidence="3">
    <location>
        <begin position="515"/>
        <end position="537"/>
    </location>
</feature>
<protein>
    <recommendedName>
        <fullName evidence="2">Rab proteins geranylgeranyltransferase</fullName>
    </recommendedName>
</protein>
<dbReference type="Proteomes" id="UP000193986">
    <property type="component" value="Unassembled WGS sequence"/>
</dbReference>
<dbReference type="OrthoDB" id="9446342at2759"/>
<dbReference type="GO" id="GO:0005634">
    <property type="term" value="C:nucleus"/>
    <property type="evidence" value="ECO:0007669"/>
    <property type="project" value="TreeGrafter"/>
</dbReference>
<dbReference type="Gene3D" id="1.10.405.10">
    <property type="entry name" value="Guanine Nucleotide Dissociation Inhibitor, domain 1"/>
    <property type="match status" value="1"/>
</dbReference>
<dbReference type="STRING" id="71784.A0A1Y2AP69"/>
<accession>A0A1Y2AP69</accession>
<organism evidence="4 5">
    <name type="scientific">Naematelia encephala</name>
    <dbReference type="NCBI Taxonomy" id="71784"/>
    <lineage>
        <taxon>Eukaryota</taxon>
        <taxon>Fungi</taxon>
        <taxon>Dikarya</taxon>
        <taxon>Basidiomycota</taxon>
        <taxon>Agaricomycotina</taxon>
        <taxon>Tremellomycetes</taxon>
        <taxon>Tremellales</taxon>
        <taxon>Naemateliaceae</taxon>
        <taxon>Naematelia</taxon>
    </lineage>
</organism>
<dbReference type="Gene3D" id="3.30.519.10">
    <property type="entry name" value="Guanine Nucleotide Dissociation Inhibitor, domain 2"/>
    <property type="match status" value="1"/>
</dbReference>
<evidence type="ECO:0000256" key="3">
    <source>
        <dbReference type="SAM" id="MobiDB-lite"/>
    </source>
</evidence>
<dbReference type="AlphaFoldDB" id="A0A1Y2AP69"/>